<dbReference type="EMBL" id="VUMN01000027">
    <property type="protein sequence ID" value="MSS59299.1"/>
    <property type="molecule type" value="Genomic_DNA"/>
</dbReference>
<organism evidence="1 2">
    <name type="scientific">Stecheria intestinalis</name>
    <dbReference type="NCBI Taxonomy" id="2606630"/>
    <lineage>
        <taxon>Bacteria</taxon>
        <taxon>Bacillati</taxon>
        <taxon>Bacillota</taxon>
        <taxon>Erysipelotrichia</taxon>
        <taxon>Erysipelotrichales</taxon>
        <taxon>Erysipelotrichaceae</taxon>
        <taxon>Stecheria</taxon>
    </lineage>
</organism>
<sequence length="90" mass="10479">MVLGERRAIMDTLKDYLLWHRNIPLAEDTFSDTDHFMLAADTERSGRLVLRNYEDHFDEKHACQFGAVEIVLNERCPYLSFRGTDTSIAE</sequence>
<dbReference type="InterPro" id="IPR024499">
    <property type="entry name" value="Mbeg1-like"/>
</dbReference>
<comment type="caution">
    <text evidence="1">The sequence shown here is derived from an EMBL/GenBank/DDBJ whole genome shotgun (WGS) entry which is preliminary data.</text>
</comment>
<evidence type="ECO:0000313" key="1">
    <source>
        <dbReference type="EMBL" id="MSS59299.1"/>
    </source>
</evidence>
<protein>
    <submittedName>
        <fullName evidence="1">DUF2974 domain-containing protein</fullName>
    </submittedName>
</protein>
<dbReference type="Proteomes" id="UP000461880">
    <property type="component" value="Unassembled WGS sequence"/>
</dbReference>
<evidence type="ECO:0000313" key="2">
    <source>
        <dbReference type="Proteomes" id="UP000461880"/>
    </source>
</evidence>
<gene>
    <name evidence="1" type="ORF">FYJ51_10385</name>
</gene>
<dbReference type="AlphaFoldDB" id="A0A7X2TFZ7"/>
<name>A0A7X2TFZ7_9FIRM</name>
<reference evidence="1 2" key="1">
    <citation type="submission" date="2019-08" db="EMBL/GenBank/DDBJ databases">
        <title>In-depth cultivation of the pig gut microbiome towards novel bacterial diversity and tailored functional studies.</title>
        <authorList>
            <person name="Wylensek D."/>
            <person name="Hitch T.C.A."/>
            <person name="Clavel T."/>
        </authorList>
    </citation>
    <scope>NUCLEOTIDE SEQUENCE [LARGE SCALE GENOMIC DNA]</scope>
    <source>
        <strain evidence="1 2">Oil+RF-744-GAM-WT-6</strain>
    </source>
</reference>
<proteinExistence type="predicted"/>
<dbReference type="Pfam" id="PF11187">
    <property type="entry name" value="Mbeg1-like"/>
    <property type="match status" value="1"/>
</dbReference>
<keyword evidence="2" id="KW-1185">Reference proteome</keyword>
<accession>A0A7X2TFZ7</accession>